<dbReference type="InterPro" id="IPR037396">
    <property type="entry name" value="FMN_HAD"/>
</dbReference>
<evidence type="ECO:0000256" key="1">
    <source>
        <dbReference type="ARBA" id="ARBA00001917"/>
    </source>
</evidence>
<feature type="domain" description="FMN hydroxy acid dehydrogenase" evidence="6">
    <location>
        <begin position="41"/>
        <end position="379"/>
    </location>
</feature>
<dbReference type="GO" id="GO:0010181">
    <property type="term" value="F:FMN binding"/>
    <property type="evidence" value="ECO:0007669"/>
    <property type="project" value="InterPro"/>
</dbReference>
<dbReference type="InterPro" id="IPR008259">
    <property type="entry name" value="FMN_hydac_DH_AS"/>
</dbReference>
<dbReference type="Pfam" id="PF01070">
    <property type="entry name" value="FMN_dh"/>
    <property type="match status" value="2"/>
</dbReference>
<comment type="caution">
    <text evidence="7">The sequence shown here is derived from an EMBL/GenBank/DDBJ whole genome shotgun (WGS) entry which is preliminary data.</text>
</comment>
<feature type="binding site" evidence="5">
    <location>
        <position position="211"/>
    </location>
    <ligand>
        <name>glyoxylate</name>
        <dbReference type="ChEBI" id="CHEBI:36655"/>
    </ligand>
</feature>
<name>A0A9P5GZF4_9HYPO</name>
<dbReference type="PANTHER" id="PTHR10578">
    <property type="entry name" value="S -2-HYDROXY-ACID OXIDASE-RELATED"/>
    <property type="match status" value="1"/>
</dbReference>
<feature type="binding site" evidence="5">
    <location>
        <position position="174"/>
    </location>
    <ligand>
        <name>FMN</name>
        <dbReference type="ChEBI" id="CHEBI:58210"/>
    </ligand>
</feature>
<dbReference type="InterPro" id="IPR013785">
    <property type="entry name" value="Aldolase_TIM"/>
</dbReference>
<dbReference type="PIRSF" id="PIRSF000138">
    <property type="entry name" value="Al-hdrx_acd_dh"/>
    <property type="match status" value="1"/>
</dbReference>
<feature type="binding site" evidence="5">
    <location>
        <begin position="306"/>
        <end position="310"/>
    </location>
    <ligand>
        <name>FMN</name>
        <dbReference type="ChEBI" id="CHEBI:58210"/>
    </ligand>
</feature>
<keyword evidence="8" id="KW-1185">Reference proteome</keyword>
<dbReference type="EMBL" id="JAANBB010000308">
    <property type="protein sequence ID" value="KAF7544366.1"/>
    <property type="molecule type" value="Genomic_DNA"/>
</dbReference>
<feature type="binding site" evidence="5">
    <location>
        <position position="275"/>
    </location>
    <ligand>
        <name>glyoxylate</name>
        <dbReference type="ChEBI" id="CHEBI:36655"/>
    </ligand>
</feature>
<organism evidence="7 8">
    <name type="scientific">Cylindrodendrum hubeiense</name>
    <dbReference type="NCBI Taxonomy" id="595255"/>
    <lineage>
        <taxon>Eukaryota</taxon>
        <taxon>Fungi</taxon>
        <taxon>Dikarya</taxon>
        <taxon>Ascomycota</taxon>
        <taxon>Pezizomycotina</taxon>
        <taxon>Sordariomycetes</taxon>
        <taxon>Hypocreomycetidae</taxon>
        <taxon>Hypocreales</taxon>
        <taxon>Nectriaceae</taxon>
        <taxon>Cylindrodendrum</taxon>
    </lineage>
</organism>
<feature type="binding site" evidence="5">
    <location>
        <position position="176"/>
    </location>
    <ligand>
        <name>glyoxylate</name>
        <dbReference type="ChEBI" id="CHEBI:36655"/>
    </ligand>
</feature>
<accession>A0A9P5GZF4</accession>
<feature type="binding site" evidence="5">
    <location>
        <begin position="122"/>
        <end position="124"/>
    </location>
    <ligand>
        <name>FMN</name>
        <dbReference type="ChEBI" id="CHEBI:58210"/>
    </ligand>
</feature>
<protein>
    <recommendedName>
        <fullName evidence="6">FMN hydroxy acid dehydrogenase domain-containing protein</fullName>
    </recommendedName>
</protein>
<feature type="binding site" evidence="5">
    <location>
        <position position="272"/>
    </location>
    <ligand>
        <name>glyoxylate</name>
        <dbReference type="ChEBI" id="CHEBI:36655"/>
    </ligand>
</feature>
<evidence type="ECO:0000256" key="2">
    <source>
        <dbReference type="ARBA" id="ARBA00023002"/>
    </source>
</evidence>
<keyword evidence="5" id="KW-0288">FMN</keyword>
<comment type="cofactor">
    <cofactor evidence="1">
        <name>FMN</name>
        <dbReference type="ChEBI" id="CHEBI:58210"/>
    </cofactor>
</comment>
<dbReference type="AlphaFoldDB" id="A0A9P5GZF4"/>
<dbReference type="SUPFAM" id="SSF51395">
    <property type="entry name" value="FMN-linked oxidoreductases"/>
    <property type="match status" value="1"/>
</dbReference>
<keyword evidence="2" id="KW-0560">Oxidoreductase</keyword>
<dbReference type="Proteomes" id="UP000722485">
    <property type="component" value="Unassembled WGS sequence"/>
</dbReference>
<feature type="binding site" evidence="5">
    <location>
        <position position="67"/>
    </location>
    <ligand>
        <name>glyoxylate</name>
        <dbReference type="ChEBI" id="CHEBI:36655"/>
    </ligand>
</feature>
<feature type="binding site" evidence="5">
    <location>
        <begin position="329"/>
        <end position="330"/>
    </location>
    <ligand>
        <name>FMN</name>
        <dbReference type="ChEBI" id="CHEBI:58210"/>
    </ligand>
</feature>
<dbReference type="PANTHER" id="PTHR10578:SF140">
    <property type="entry name" value="FMN HYDROXY ACID DEHYDROGENASE DOMAIN-CONTAINING PROTEIN"/>
    <property type="match status" value="1"/>
</dbReference>
<evidence type="ECO:0000313" key="8">
    <source>
        <dbReference type="Proteomes" id="UP000722485"/>
    </source>
</evidence>
<dbReference type="GO" id="GO:0016491">
    <property type="term" value="F:oxidoreductase activity"/>
    <property type="evidence" value="ECO:0007669"/>
    <property type="project" value="UniProtKB-KW"/>
</dbReference>
<dbReference type="PROSITE" id="PS51349">
    <property type="entry name" value="FMN_HYDROXY_ACID_DH_2"/>
    <property type="match status" value="1"/>
</dbReference>
<dbReference type="InterPro" id="IPR012133">
    <property type="entry name" value="Alpha-hydoxy_acid_DH_FMN"/>
</dbReference>
<evidence type="ECO:0000313" key="7">
    <source>
        <dbReference type="EMBL" id="KAF7544366.1"/>
    </source>
</evidence>
<evidence type="ECO:0000256" key="4">
    <source>
        <dbReference type="PIRSR" id="PIRSR000138-1"/>
    </source>
</evidence>
<feature type="binding site" evidence="5">
    <location>
        <position position="270"/>
    </location>
    <ligand>
        <name>FMN</name>
        <dbReference type="ChEBI" id="CHEBI:58210"/>
    </ligand>
</feature>
<evidence type="ECO:0000259" key="6">
    <source>
        <dbReference type="PROSITE" id="PS51349"/>
    </source>
</evidence>
<dbReference type="Gene3D" id="3.20.20.70">
    <property type="entry name" value="Aldolase class I"/>
    <property type="match status" value="2"/>
</dbReference>
<feature type="binding site" evidence="5">
    <location>
        <position position="151"/>
    </location>
    <ligand>
        <name>FMN</name>
        <dbReference type="ChEBI" id="CHEBI:58210"/>
    </ligand>
</feature>
<dbReference type="OrthoDB" id="1925334at2759"/>
<evidence type="ECO:0000256" key="3">
    <source>
        <dbReference type="ARBA" id="ARBA00024042"/>
    </source>
</evidence>
<feature type="binding site" evidence="5">
    <location>
        <position position="248"/>
    </location>
    <ligand>
        <name>FMN</name>
        <dbReference type="ChEBI" id="CHEBI:58210"/>
    </ligand>
</feature>
<evidence type="ECO:0000256" key="5">
    <source>
        <dbReference type="PIRSR" id="PIRSR000138-2"/>
    </source>
</evidence>
<dbReference type="PROSITE" id="PS00557">
    <property type="entry name" value="FMN_HYDROXY_ACID_DH_1"/>
    <property type="match status" value="1"/>
</dbReference>
<sequence length="383" mass="41641">MRTQILASALMTGAMAARPYLNSPDTGIELVLGDLPATQLPELDEIMGLPDFDWAAEHYLPDKNYTYYRNGAGGEYSYRNNLEAFHRYRFVPRVLAGVSELKSTLATTMLGHNISAPFFISPCARAEYGSAQAEYGLVKGAAEGEIIYIPSHYAYLTIEQIHAAKAEGQVVFQQLYLTSNDTVTQQEIDRSEKAGADALVFTVDSAAGSIRHRAGRYGVGSANSAFSTFTWDYYKKLQKKTSLPIILKGIGSVADAKLAVKYGAPAIILSNHGGRQLDDSPSSLEVALEIYQEAPEIFKKIEVYADGGVRYGGDVLKLLALGVKAVGLGRPFMFANVYGTEGVVKAIEILKNEIAVDAGNLGVADLKKITASFVNWKPNNWFA</sequence>
<feature type="active site" description="Proton acceptor" evidence="4">
    <location>
        <position position="272"/>
    </location>
</feature>
<comment type="similarity">
    <text evidence="3">Belongs to the FMN-dependent alpha-hydroxy acid dehydrogenase family.</text>
</comment>
<dbReference type="InterPro" id="IPR000262">
    <property type="entry name" value="FMN-dep_DH"/>
</dbReference>
<proteinExistence type="inferred from homology"/>
<keyword evidence="5" id="KW-0285">Flavoprotein</keyword>
<gene>
    <name evidence="7" type="ORF">G7Z17_g10019</name>
</gene>
<feature type="binding site" evidence="5">
    <location>
        <position position="202"/>
    </location>
    <ligand>
        <name>FMN</name>
        <dbReference type="ChEBI" id="CHEBI:58210"/>
    </ligand>
</feature>
<reference evidence="7" key="1">
    <citation type="submission" date="2020-03" db="EMBL/GenBank/DDBJ databases">
        <title>Draft Genome Sequence of Cylindrodendrum hubeiense.</title>
        <authorList>
            <person name="Buettner E."/>
            <person name="Kellner H."/>
        </authorList>
    </citation>
    <scope>NUCLEOTIDE SEQUENCE</scope>
    <source>
        <strain evidence="7">IHI 201604</strain>
    </source>
</reference>